<dbReference type="Proteomes" id="UP000199754">
    <property type="component" value="Chromosome"/>
</dbReference>
<gene>
    <name evidence="2" type="ORF">SULPSESMR1_01706</name>
</gene>
<organism evidence="2 3">
    <name type="scientific">Pseudosulfitobacter pseudonitzschiae</name>
    <dbReference type="NCBI Taxonomy" id="1402135"/>
    <lineage>
        <taxon>Bacteria</taxon>
        <taxon>Pseudomonadati</taxon>
        <taxon>Pseudomonadota</taxon>
        <taxon>Alphaproteobacteria</taxon>
        <taxon>Rhodobacterales</taxon>
        <taxon>Roseobacteraceae</taxon>
        <taxon>Pseudosulfitobacter</taxon>
    </lineage>
</organism>
<feature type="transmembrane region" description="Helical" evidence="1">
    <location>
        <begin position="22"/>
        <end position="39"/>
    </location>
</feature>
<accession>A0A221K122</accession>
<name>A0A221K122_9RHOB</name>
<keyword evidence="3" id="KW-1185">Reference proteome</keyword>
<evidence type="ECO:0000313" key="3">
    <source>
        <dbReference type="Proteomes" id="UP000199754"/>
    </source>
</evidence>
<dbReference type="EMBL" id="CP022415">
    <property type="protein sequence ID" value="ASM72517.1"/>
    <property type="molecule type" value="Genomic_DNA"/>
</dbReference>
<sequence length="41" mass="4528">MQTLQNGYKGLSLLMLLNWDRALYLATIAAALWLGAYLGSL</sequence>
<reference evidence="2 3" key="1">
    <citation type="submission" date="2017-07" db="EMBL/GenBank/DDBJ databases">
        <title>Genome Sequence of Sulfitobacter pseudonitzschiae Strain SMR1 Isolated from a culture of the Diatom Skeletonema marinoi.</title>
        <authorList>
            <person name="Topel M."/>
            <person name="Pinder M.I.M."/>
            <person name="Johansson O.N."/>
            <person name="Kourtchenko O."/>
            <person name="Godhe A."/>
            <person name="Clarke A.K."/>
        </authorList>
    </citation>
    <scope>NUCLEOTIDE SEQUENCE [LARGE SCALE GENOMIC DNA]</scope>
    <source>
        <strain evidence="2 3">SMR1</strain>
    </source>
</reference>
<protein>
    <submittedName>
        <fullName evidence="2">Uncharacterized protein</fullName>
    </submittedName>
</protein>
<dbReference type="KEGG" id="spse:SULPSESMR1_01706"/>
<dbReference type="STRING" id="1402135.SAMN05444149_105464"/>
<dbReference type="AlphaFoldDB" id="A0A221K122"/>
<keyword evidence="1" id="KW-0812">Transmembrane</keyword>
<keyword evidence="1" id="KW-0472">Membrane</keyword>
<evidence type="ECO:0000313" key="2">
    <source>
        <dbReference type="EMBL" id="ASM72517.1"/>
    </source>
</evidence>
<dbReference type="RefSeq" id="WP_275888351.1">
    <property type="nucleotide sequence ID" value="NZ_CP022415.1"/>
</dbReference>
<keyword evidence="1" id="KW-1133">Transmembrane helix</keyword>
<evidence type="ECO:0000256" key="1">
    <source>
        <dbReference type="SAM" id="Phobius"/>
    </source>
</evidence>
<proteinExistence type="predicted"/>